<dbReference type="RefSeq" id="WP_155521626.1">
    <property type="nucleotide sequence ID" value="NZ_CAXSXZ010000002.1"/>
</dbReference>
<protein>
    <recommendedName>
        <fullName evidence="3">Restriction alleviation protein, Lar family</fullName>
    </recommendedName>
</protein>
<organism evidence="1 2">
    <name type="scientific">Hungatella hathewayi</name>
    <dbReference type="NCBI Taxonomy" id="154046"/>
    <lineage>
        <taxon>Bacteria</taxon>
        <taxon>Bacillati</taxon>
        <taxon>Bacillota</taxon>
        <taxon>Clostridia</taxon>
        <taxon>Lachnospirales</taxon>
        <taxon>Lachnospiraceae</taxon>
        <taxon>Hungatella</taxon>
    </lineage>
</organism>
<sequence>MECKYCESEMRLVDNNTLGFITIKHWACDNCGVSATEEIRNGVYNKWSFKEPEN</sequence>
<reference evidence="1 2" key="1">
    <citation type="submission" date="2019-09" db="EMBL/GenBank/DDBJ databases">
        <title>Draft genome sequencing of Hungatella hathewayi 123Y-2.</title>
        <authorList>
            <person name="Lv Q."/>
            <person name="Li S."/>
        </authorList>
    </citation>
    <scope>NUCLEOTIDE SEQUENCE [LARGE SCALE GENOMIC DNA]</scope>
    <source>
        <strain evidence="1 2">123Y-2</strain>
    </source>
</reference>
<dbReference type="Proteomes" id="UP000434223">
    <property type="component" value="Unassembled WGS sequence"/>
</dbReference>
<evidence type="ECO:0008006" key="3">
    <source>
        <dbReference type="Google" id="ProtNLM"/>
    </source>
</evidence>
<accession>A0AAW9WNP4</accession>
<evidence type="ECO:0000313" key="2">
    <source>
        <dbReference type="Proteomes" id="UP000434223"/>
    </source>
</evidence>
<evidence type="ECO:0000313" key="1">
    <source>
        <dbReference type="EMBL" id="MUB64982.1"/>
    </source>
</evidence>
<dbReference type="AlphaFoldDB" id="A0AAW9WNP4"/>
<comment type="caution">
    <text evidence="1">The sequence shown here is derived from an EMBL/GenBank/DDBJ whole genome shotgun (WGS) entry which is preliminary data.</text>
</comment>
<dbReference type="EMBL" id="WNME01000012">
    <property type="protein sequence ID" value="MUB64982.1"/>
    <property type="molecule type" value="Genomic_DNA"/>
</dbReference>
<gene>
    <name evidence="1" type="ORF">GNE07_18300</name>
</gene>
<proteinExistence type="predicted"/>
<name>A0AAW9WNP4_9FIRM</name>